<evidence type="ECO:0000259" key="3">
    <source>
        <dbReference type="PROSITE" id="PS51205"/>
    </source>
</evidence>
<feature type="domain" description="VPS9" evidence="3">
    <location>
        <begin position="170"/>
        <end position="309"/>
    </location>
</feature>
<feature type="compositionally biased region" description="Basic and acidic residues" evidence="1">
    <location>
        <begin position="327"/>
        <end position="343"/>
    </location>
</feature>
<protein>
    <recommendedName>
        <fullName evidence="6">Vacuolar protein sorting-associated protein 9</fullName>
    </recommendedName>
</protein>
<dbReference type="SUPFAM" id="SSF46934">
    <property type="entry name" value="UBA-like"/>
    <property type="match status" value="1"/>
</dbReference>
<dbReference type="PROSITE" id="PS51205">
    <property type="entry name" value="VPS9"/>
    <property type="match status" value="1"/>
</dbReference>
<gene>
    <name evidence="4" type="ORF">RNJ44_04469</name>
</gene>
<dbReference type="Gene3D" id="1.10.246.120">
    <property type="match status" value="1"/>
</dbReference>
<evidence type="ECO:0000313" key="4">
    <source>
        <dbReference type="EMBL" id="KAL3232553.1"/>
    </source>
</evidence>
<dbReference type="Pfam" id="PF18151">
    <property type="entry name" value="DUF5601"/>
    <property type="match status" value="1"/>
</dbReference>
<feature type="region of interest" description="Disordered" evidence="1">
    <location>
        <begin position="327"/>
        <end position="346"/>
    </location>
</feature>
<dbReference type="PANTHER" id="PTHR23101">
    <property type="entry name" value="RAB GDP/GTP EXCHANGE FACTOR"/>
    <property type="match status" value="1"/>
</dbReference>
<dbReference type="SMART" id="SM00167">
    <property type="entry name" value="VPS9"/>
    <property type="match status" value="1"/>
</dbReference>
<dbReference type="InterPro" id="IPR041545">
    <property type="entry name" value="DUF5601"/>
</dbReference>
<dbReference type="InterPro" id="IPR041804">
    <property type="entry name" value="Vps9_CUE"/>
</dbReference>
<dbReference type="SUPFAM" id="SSF109993">
    <property type="entry name" value="VPS9 domain"/>
    <property type="match status" value="1"/>
</dbReference>
<comment type="caution">
    <text evidence="4">The sequence shown here is derived from an EMBL/GenBank/DDBJ whole genome shotgun (WGS) entry which is preliminary data.</text>
</comment>
<proteinExistence type="predicted"/>
<dbReference type="Gene3D" id="1.10.8.10">
    <property type="entry name" value="DNA helicase RuvA subunit, C-terminal domain"/>
    <property type="match status" value="1"/>
</dbReference>
<accession>A0ABR4NV49</accession>
<dbReference type="PANTHER" id="PTHR23101:SF25">
    <property type="entry name" value="GTPASE-ACTIVATING PROTEIN AND VPS9 DOMAIN-CONTAINING PROTEIN 1"/>
    <property type="match status" value="1"/>
</dbReference>
<dbReference type="InterPro" id="IPR003892">
    <property type="entry name" value="CUE"/>
</dbReference>
<dbReference type="InterPro" id="IPR009060">
    <property type="entry name" value="UBA-like_sf"/>
</dbReference>
<dbReference type="Pfam" id="PF02204">
    <property type="entry name" value="VPS9"/>
    <property type="match status" value="1"/>
</dbReference>
<organism evidence="4 5">
    <name type="scientific">Nakaseomyces bracarensis</name>
    <dbReference type="NCBI Taxonomy" id="273131"/>
    <lineage>
        <taxon>Eukaryota</taxon>
        <taxon>Fungi</taxon>
        <taxon>Dikarya</taxon>
        <taxon>Ascomycota</taxon>
        <taxon>Saccharomycotina</taxon>
        <taxon>Saccharomycetes</taxon>
        <taxon>Saccharomycetales</taxon>
        <taxon>Saccharomycetaceae</taxon>
        <taxon>Nakaseomyces</taxon>
    </lineage>
</organism>
<keyword evidence="5" id="KW-1185">Reference proteome</keyword>
<sequence>MSVSEESRANSNLSVVSKDDNFPTDNGVVVRHPDSQEHVENVNVQNNGDDEDINETYYNFQLFLKQVQDNRAEPVVKYTRSFLRNFATQRAVWTASEQEKLLKDFKTFIYSKYKEYEPFKELNKTELRNAKEGMEKLLMGKLYPYTFSPLLRKRLFSAGIEIDTEHKEDLIHDKKFKKMTMKYRFIEPHHLDINFQDPVKVKRFAKFASIELNKMNNFKAPRDKMVCILNSCKIIFGFMKHFRDNGADSFVPLLVYSLITGSIDHLVSNIQYIDRFRYTSLFRGEEKYYLSSLQAAFNFILEMNDEKLTVTDSEEFKKLYQENLDSLKKEQQTQEKEKEDQKQEPTNMIDEMSNMVFNKFNELFIQDEKSTISSTPSSPSKHAKKNTEDDVSALIQDIQAKEHRETVETLTSMFPDLDVEIIEDVCIAKKHRIGPSVDILLSLSN</sequence>
<feature type="domain" description="CUE" evidence="2">
    <location>
        <begin position="402"/>
        <end position="445"/>
    </location>
</feature>
<dbReference type="Gene3D" id="1.20.1050.80">
    <property type="entry name" value="VPS9 domain"/>
    <property type="match status" value="1"/>
</dbReference>
<dbReference type="Pfam" id="PF02845">
    <property type="entry name" value="CUE"/>
    <property type="match status" value="1"/>
</dbReference>
<dbReference type="PROSITE" id="PS51140">
    <property type="entry name" value="CUE"/>
    <property type="match status" value="1"/>
</dbReference>
<reference evidence="4 5" key="1">
    <citation type="submission" date="2024-05" db="EMBL/GenBank/DDBJ databases">
        <title>Long read based assembly of the Candida bracarensis genome reveals expanded adhesin content.</title>
        <authorList>
            <person name="Marcet-Houben M."/>
            <person name="Ksiezopolska E."/>
            <person name="Gabaldon T."/>
        </authorList>
    </citation>
    <scope>NUCLEOTIDE SEQUENCE [LARGE SCALE GENOMIC DNA]</scope>
    <source>
        <strain evidence="4 5">CBM6</strain>
    </source>
</reference>
<evidence type="ECO:0000259" key="2">
    <source>
        <dbReference type="PROSITE" id="PS51140"/>
    </source>
</evidence>
<dbReference type="InterPro" id="IPR037191">
    <property type="entry name" value="VPS9_dom_sf"/>
</dbReference>
<evidence type="ECO:0000313" key="5">
    <source>
        <dbReference type="Proteomes" id="UP001623330"/>
    </source>
</evidence>
<dbReference type="InterPro" id="IPR045046">
    <property type="entry name" value="Vps9-like"/>
</dbReference>
<evidence type="ECO:0008006" key="6">
    <source>
        <dbReference type="Google" id="ProtNLM"/>
    </source>
</evidence>
<evidence type="ECO:0000256" key="1">
    <source>
        <dbReference type="SAM" id="MobiDB-lite"/>
    </source>
</evidence>
<dbReference type="CDD" id="cd14369">
    <property type="entry name" value="CUE_VPS9_like"/>
    <property type="match status" value="1"/>
</dbReference>
<name>A0ABR4NV49_9SACH</name>
<dbReference type="InterPro" id="IPR003123">
    <property type="entry name" value="VPS9"/>
</dbReference>
<dbReference type="EMBL" id="JBEVYD010000005">
    <property type="protein sequence ID" value="KAL3232553.1"/>
    <property type="molecule type" value="Genomic_DNA"/>
</dbReference>
<dbReference type="Proteomes" id="UP001623330">
    <property type="component" value="Unassembled WGS sequence"/>
</dbReference>
<dbReference type="SMART" id="SM00546">
    <property type="entry name" value="CUE"/>
    <property type="match status" value="1"/>
</dbReference>
<feature type="region of interest" description="Disordered" evidence="1">
    <location>
        <begin position="1"/>
        <end position="25"/>
    </location>
</feature>